<sequence length="215" mass="23864">MFEETNPVNKSFGLSTTDSLENDESLSPIHSFVLGHRRSESVCLRNGSSNDESETTQFSLHSPSTIGSAAQYCNTTYDGKNNFIDLDVVTIESDKFKEKLNLAKQSSPRTIPPATGDTTTPLTKLCFISALSLDVHSDVGSKSTSNYISPASSINQESPITLMEFLKSEPTHVCSAPTTSKHIADKQSHKRKRRPHSFDESNYFKFDFTYHKSDI</sequence>
<feature type="region of interest" description="Disordered" evidence="1">
    <location>
        <begin position="176"/>
        <end position="196"/>
    </location>
</feature>
<dbReference type="Proteomes" id="UP001497600">
    <property type="component" value="Chromosome H"/>
</dbReference>
<gene>
    <name evidence="2" type="ORF">CAAN4_H04896</name>
</gene>
<proteinExistence type="predicted"/>
<keyword evidence="3" id="KW-1185">Reference proteome</keyword>
<feature type="compositionally biased region" description="Polar residues" evidence="1">
    <location>
        <begin position="1"/>
        <end position="19"/>
    </location>
</feature>
<protein>
    <submittedName>
        <fullName evidence="2">Uncharacterized protein</fullName>
    </submittedName>
</protein>
<evidence type="ECO:0000256" key="1">
    <source>
        <dbReference type="SAM" id="MobiDB-lite"/>
    </source>
</evidence>
<organism evidence="2 3">
    <name type="scientific">[Candida] anglica</name>
    <dbReference type="NCBI Taxonomy" id="148631"/>
    <lineage>
        <taxon>Eukaryota</taxon>
        <taxon>Fungi</taxon>
        <taxon>Dikarya</taxon>
        <taxon>Ascomycota</taxon>
        <taxon>Saccharomycotina</taxon>
        <taxon>Pichiomycetes</taxon>
        <taxon>Debaryomycetaceae</taxon>
        <taxon>Kurtzmaniella</taxon>
    </lineage>
</organism>
<reference evidence="2 3" key="1">
    <citation type="submission" date="2024-01" db="EMBL/GenBank/DDBJ databases">
        <authorList>
            <consortium name="Genoscope - CEA"/>
            <person name="William W."/>
        </authorList>
    </citation>
    <scope>NUCLEOTIDE SEQUENCE [LARGE SCALE GENOMIC DNA]</scope>
    <source>
        <strain evidence="2 3">29B2s-10</strain>
    </source>
</reference>
<name>A0ABP0EJK3_9ASCO</name>
<feature type="region of interest" description="Disordered" evidence="1">
    <location>
        <begin position="1"/>
        <end position="20"/>
    </location>
</feature>
<dbReference type="EMBL" id="OZ004260">
    <property type="protein sequence ID" value="CAK7920661.1"/>
    <property type="molecule type" value="Genomic_DNA"/>
</dbReference>
<accession>A0ABP0EJK3</accession>
<evidence type="ECO:0000313" key="2">
    <source>
        <dbReference type="EMBL" id="CAK7920661.1"/>
    </source>
</evidence>
<evidence type="ECO:0000313" key="3">
    <source>
        <dbReference type="Proteomes" id="UP001497600"/>
    </source>
</evidence>